<dbReference type="PROSITE" id="PS00078">
    <property type="entry name" value="COX2"/>
    <property type="match status" value="1"/>
</dbReference>
<keyword evidence="11" id="KW-1278">Translocase</keyword>
<geneLocation type="mitochondrion" evidence="22"/>
<dbReference type="SUPFAM" id="SSF81464">
    <property type="entry name" value="Cytochrome c oxidase subunit II-like, transmembrane region"/>
    <property type="match status" value="1"/>
</dbReference>
<evidence type="ECO:0000256" key="18">
    <source>
        <dbReference type="RuleBase" id="RU000457"/>
    </source>
</evidence>
<dbReference type="GO" id="GO:0004129">
    <property type="term" value="F:cytochrome-c oxidase activity"/>
    <property type="evidence" value="ECO:0007669"/>
    <property type="project" value="UniProtKB-EC"/>
</dbReference>
<comment type="subcellular location">
    <subcellularLocation>
        <location evidence="1 18">Mitochondrion inner membrane</location>
        <topology evidence="1 18">Multi-pass membrane protein</topology>
    </subcellularLocation>
</comment>
<organism evidence="22">
    <name type="scientific">Xiphinema pachtaicum</name>
    <dbReference type="NCBI Taxonomy" id="260251"/>
    <lineage>
        <taxon>Eukaryota</taxon>
        <taxon>Metazoa</taxon>
        <taxon>Ecdysozoa</taxon>
        <taxon>Nematoda</taxon>
        <taxon>Enoplea</taxon>
        <taxon>Dorylaimia</taxon>
        <taxon>Dorylaimida</taxon>
        <taxon>Dorylaimina</taxon>
        <taxon>Longidoroidea</taxon>
        <taxon>Longidoridae</taxon>
        <taxon>Xiphinema</taxon>
    </lineage>
</organism>
<dbReference type="SUPFAM" id="SSF49503">
    <property type="entry name" value="Cupredoxins"/>
    <property type="match status" value="1"/>
</dbReference>
<dbReference type="InterPro" id="IPR008972">
    <property type="entry name" value="Cupredoxin"/>
</dbReference>
<protein>
    <recommendedName>
        <fullName evidence="4 18">Cytochrome c oxidase subunit 2</fullName>
    </recommendedName>
</protein>
<dbReference type="Pfam" id="PF02790">
    <property type="entry name" value="COX2_TM"/>
    <property type="match status" value="1"/>
</dbReference>
<evidence type="ECO:0000256" key="4">
    <source>
        <dbReference type="ARBA" id="ARBA00015946"/>
    </source>
</evidence>
<dbReference type="InterPro" id="IPR036257">
    <property type="entry name" value="Cyt_c_oxidase_su2_TM_sf"/>
</dbReference>
<keyword evidence="6 18" id="KW-0679">Respiratory chain</keyword>
<dbReference type="Pfam" id="PF00116">
    <property type="entry name" value="COX2"/>
    <property type="match status" value="1"/>
</dbReference>
<comment type="similarity">
    <text evidence="2 18">Belongs to the cytochrome c oxidase subunit 2 family.</text>
</comment>
<evidence type="ECO:0000256" key="2">
    <source>
        <dbReference type="ARBA" id="ARBA00007866"/>
    </source>
</evidence>
<name>A0A1P8C799_9BILA</name>
<evidence type="ECO:0000256" key="16">
    <source>
        <dbReference type="ARBA" id="ARBA00023136"/>
    </source>
</evidence>
<comment type="cofactor">
    <cofactor evidence="18">
        <name>Cu cation</name>
        <dbReference type="ChEBI" id="CHEBI:23378"/>
    </cofactor>
    <text evidence="18">Binds a copper A center.</text>
</comment>
<feature type="domain" description="Cytochrome oxidase subunit II copper A binding" evidence="20">
    <location>
        <begin position="73"/>
        <end position="186"/>
    </location>
</feature>
<sequence>MLESMHDIVMIWLFVITVLVIFLGVSLFFKKGVYLSLESSLLEVSWTLVPMSILIIIAFPSIHLLCLQEQNKWIFSSLKVFSNQWNWQSEQQNEYLDHLLDVDELEKLGSFEMPVVSSSDKEIRLVLTSTDVLHSLGLPSLGVKLDSVPGRLNCTVIEAMIGFYYGSCYELCGSGHSSMPISMLFL</sequence>
<dbReference type="PROSITE" id="PS50857">
    <property type="entry name" value="COX2_CUA"/>
    <property type="match status" value="1"/>
</dbReference>
<dbReference type="EMBL" id="KU746821">
    <property type="protein sequence ID" value="AOT84274.1"/>
    <property type="molecule type" value="Genomic_DNA"/>
</dbReference>
<evidence type="ECO:0000256" key="3">
    <source>
        <dbReference type="ARBA" id="ARBA00011164"/>
    </source>
</evidence>
<feature type="transmembrane region" description="Helical" evidence="19">
    <location>
        <begin position="49"/>
        <end position="67"/>
    </location>
</feature>
<evidence type="ECO:0000259" key="21">
    <source>
        <dbReference type="PROSITE" id="PS50999"/>
    </source>
</evidence>
<keyword evidence="12 18" id="KW-0249">Electron transport</keyword>
<dbReference type="RefSeq" id="YP_009346463.1">
    <property type="nucleotide sequence ID" value="NC_033870.1"/>
</dbReference>
<dbReference type="PROSITE" id="PS50999">
    <property type="entry name" value="COX2_TM"/>
    <property type="match status" value="1"/>
</dbReference>
<evidence type="ECO:0000256" key="19">
    <source>
        <dbReference type="SAM" id="Phobius"/>
    </source>
</evidence>
<keyword evidence="8 18" id="KW-0479">Metal-binding</keyword>
<evidence type="ECO:0000256" key="9">
    <source>
        <dbReference type="ARBA" id="ARBA00022792"/>
    </source>
</evidence>
<evidence type="ECO:0000256" key="12">
    <source>
        <dbReference type="ARBA" id="ARBA00022982"/>
    </source>
</evidence>
<evidence type="ECO:0000259" key="20">
    <source>
        <dbReference type="PROSITE" id="PS50857"/>
    </source>
</evidence>
<feature type="domain" description="Cytochrome oxidase subunit II transmembrane region profile" evidence="21">
    <location>
        <begin position="1"/>
        <end position="72"/>
    </location>
</feature>
<dbReference type="Gene3D" id="1.10.287.90">
    <property type="match status" value="1"/>
</dbReference>
<dbReference type="PANTHER" id="PTHR22888:SF9">
    <property type="entry name" value="CYTOCHROME C OXIDASE SUBUNIT 2"/>
    <property type="match status" value="1"/>
</dbReference>
<evidence type="ECO:0000256" key="11">
    <source>
        <dbReference type="ARBA" id="ARBA00022967"/>
    </source>
</evidence>
<keyword evidence="16 18" id="KW-0472">Membrane</keyword>
<dbReference type="InterPro" id="IPR002429">
    <property type="entry name" value="CcO_II-like_C"/>
</dbReference>
<dbReference type="GO" id="GO:0005507">
    <property type="term" value="F:copper ion binding"/>
    <property type="evidence" value="ECO:0007669"/>
    <property type="project" value="InterPro"/>
</dbReference>
<comment type="catalytic activity">
    <reaction evidence="17">
        <text>4 Fe(II)-[cytochrome c] + O2 + 8 H(+)(in) = 4 Fe(III)-[cytochrome c] + 2 H2O + 4 H(+)(out)</text>
        <dbReference type="Rhea" id="RHEA:11436"/>
        <dbReference type="Rhea" id="RHEA-COMP:10350"/>
        <dbReference type="Rhea" id="RHEA-COMP:14399"/>
        <dbReference type="ChEBI" id="CHEBI:15377"/>
        <dbReference type="ChEBI" id="CHEBI:15378"/>
        <dbReference type="ChEBI" id="CHEBI:15379"/>
        <dbReference type="ChEBI" id="CHEBI:29033"/>
        <dbReference type="ChEBI" id="CHEBI:29034"/>
        <dbReference type="EC" id="7.1.1.9"/>
    </reaction>
    <physiologicalReaction direction="left-to-right" evidence="17">
        <dbReference type="Rhea" id="RHEA:11437"/>
    </physiologicalReaction>
</comment>
<proteinExistence type="inferred from homology"/>
<dbReference type="AlphaFoldDB" id="A0A1P8C799"/>
<dbReference type="Gene3D" id="2.60.40.420">
    <property type="entry name" value="Cupredoxins - blue copper proteins"/>
    <property type="match status" value="1"/>
</dbReference>
<dbReference type="GO" id="GO:0005743">
    <property type="term" value="C:mitochondrial inner membrane"/>
    <property type="evidence" value="ECO:0007669"/>
    <property type="project" value="UniProtKB-SubCell"/>
</dbReference>
<dbReference type="InterPro" id="IPR001505">
    <property type="entry name" value="Copper_CuA"/>
</dbReference>
<reference evidence="22" key="1">
    <citation type="journal article" date="2017" name="Sci. Rep.">
        <title>Mitochondrial genome diversity in dagger and needle nematodes (Nematoda: Longidoridae).</title>
        <authorList>
            <person name="Palomares-Rius J.E."/>
            <person name="Cantalapiedra-Navarrete C."/>
            <person name="Archidona-Yuste A."/>
            <person name="Blok V.C."/>
            <person name="Castillo P."/>
        </authorList>
    </citation>
    <scope>NUCLEOTIDE SEQUENCE</scope>
    <source>
        <strain evidence="22">IAS</strain>
    </source>
</reference>
<evidence type="ECO:0000256" key="5">
    <source>
        <dbReference type="ARBA" id="ARBA00022448"/>
    </source>
</evidence>
<comment type="function">
    <text evidence="18">Component of the cytochrome c oxidase, the last enzyme in the mitochondrial electron transport chain which drives oxidative phosphorylation. The respiratory chain contains 3 multisubunit complexes succinate dehydrogenase (complex II, CII), ubiquinol-cytochrome c oxidoreductase (cytochrome b-c1 complex, complex III, CIII) and cytochrome c oxidase (complex IV, CIV), that cooperate to transfer electrons derived from NADH and succinate to molecular oxygen, creating an electrochemical gradient over the inner membrane that drives transmembrane transport and the ATP synthase. Cytochrome c oxidase is the component of the respiratory chain that catalyzes the reduction of oxygen to water. Electrons originating from reduced cytochrome c in the intermembrane space (IMS) are transferred via the dinuclear copper A center (CU(A)) of subunit 2 and heme A of subunit 1 to the active site in subunit 1, a binuclear center (BNC) formed by heme A3 and copper B (CU(B)). The BNC reduces molecular oxygen to 2 water molecules using 4 electrons from cytochrome c in the IMS and 4 protons from the mitochondrial matrix.</text>
</comment>
<keyword evidence="10" id="KW-0460">Magnesium</keyword>
<evidence type="ECO:0000256" key="7">
    <source>
        <dbReference type="ARBA" id="ARBA00022692"/>
    </source>
</evidence>
<dbReference type="PRINTS" id="PR01166">
    <property type="entry name" value="CYCOXIDASEII"/>
</dbReference>
<evidence type="ECO:0000313" key="22">
    <source>
        <dbReference type="EMBL" id="AOT84274.1"/>
    </source>
</evidence>
<keyword evidence="5 18" id="KW-0813">Transport</keyword>
<evidence type="ECO:0000256" key="6">
    <source>
        <dbReference type="ARBA" id="ARBA00022660"/>
    </source>
</evidence>
<evidence type="ECO:0000256" key="10">
    <source>
        <dbReference type="ARBA" id="ARBA00022842"/>
    </source>
</evidence>
<dbReference type="GO" id="GO:0042773">
    <property type="term" value="P:ATP synthesis coupled electron transport"/>
    <property type="evidence" value="ECO:0007669"/>
    <property type="project" value="TreeGrafter"/>
</dbReference>
<keyword evidence="9 18" id="KW-0999">Mitochondrion inner membrane</keyword>
<comment type="subunit">
    <text evidence="3">Component of the cytochrome c oxidase (complex IV, CIV), a multisubunit enzyme composed of a catalytic core of 3 subunits and several supernumerary subunits. The complex exists as a monomer or a dimer and forms supercomplexes (SCs) in the inner mitochondrial membrane with ubiquinol-cytochrome c oxidoreductase (cytochrome b-c1 complex, complex III, CIII).</text>
</comment>
<dbReference type="CTD" id="4513"/>
<evidence type="ECO:0000256" key="13">
    <source>
        <dbReference type="ARBA" id="ARBA00022989"/>
    </source>
</evidence>
<keyword evidence="7 18" id="KW-0812">Transmembrane</keyword>
<evidence type="ECO:0000256" key="8">
    <source>
        <dbReference type="ARBA" id="ARBA00022723"/>
    </source>
</evidence>
<keyword evidence="15 18" id="KW-0496">Mitochondrion</keyword>
<dbReference type="PANTHER" id="PTHR22888">
    <property type="entry name" value="CYTOCHROME C OXIDASE, SUBUNIT II"/>
    <property type="match status" value="1"/>
</dbReference>
<accession>A0A1P8C799</accession>
<feature type="transmembrane region" description="Helical" evidence="19">
    <location>
        <begin position="9"/>
        <end position="29"/>
    </location>
</feature>
<evidence type="ECO:0000256" key="1">
    <source>
        <dbReference type="ARBA" id="ARBA00004448"/>
    </source>
</evidence>
<keyword evidence="13 19" id="KW-1133">Transmembrane helix</keyword>
<dbReference type="InterPro" id="IPR045187">
    <property type="entry name" value="CcO_II"/>
</dbReference>
<dbReference type="InterPro" id="IPR011759">
    <property type="entry name" value="Cyt_c_oxidase_su2_TM_dom"/>
</dbReference>
<gene>
    <name evidence="22" type="primary">COX2</name>
</gene>
<evidence type="ECO:0000256" key="15">
    <source>
        <dbReference type="ARBA" id="ARBA00023128"/>
    </source>
</evidence>
<dbReference type="GeneID" id="31080188"/>
<evidence type="ECO:0000256" key="17">
    <source>
        <dbReference type="ARBA" id="ARBA00049512"/>
    </source>
</evidence>
<evidence type="ECO:0000256" key="14">
    <source>
        <dbReference type="ARBA" id="ARBA00023008"/>
    </source>
</evidence>
<keyword evidence="14 18" id="KW-0186">Copper</keyword>